<dbReference type="KEGG" id="ccv:CCV52592_0024"/>
<dbReference type="HOGENOM" id="CLU_1451929_0_0_7"/>
<accession>A7H0T5</accession>
<dbReference type="OrthoDB" id="5364831at2"/>
<evidence type="ECO:0008006" key="3">
    <source>
        <dbReference type="Google" id="ProtNLM"/>
    </source>
</evidence>
<organism evidence="1 2">
    <name type="scientific">Campylobacter curvus (strain 525.92)</name>
    <dbReference type="NCBI Taxonomy" id="360105"/>
    <lineage>
        <taxon>Bacteria</taxon>
        <taxon>Pseudomonadati</taxon>
        <taxon>Campylobacterota</taxon>
        <taxon>Epsilonproteobacteria</taxon>
        <taxon>Campylobacterales</taxon>
        <taxon>Campylobacteraceae</taxon>
        <taxon>Campylobacter</taxon>
    </lineage>
</organism>
<proteinExistence type="predicted"/>
<protein>
    <recommendedName>
        <fullName evidence="3">DUF4376 domain-containing protein</fullName>
    </recommendedName>
</protein>
<evidence type="ECO:0000313" key="2">
    <source>
        <dbReference type="Proteomes" id="UP000006380"/>
    </source>
</evidence>
<dbReference type="EMBL" id="CP000767">
    <property type="protein sequence ID" value="EAU00354.1"/>
    <property type="molecule type" value="Genomic_DNA"/>
</dbReference>
<dbReference type="RefSeq" id="WP_011992798.1">
    <property type="nucleotide sequence ID" value="NC_009715.2"/>
</dbReference>
<keyword evidence="2" id="KW-1185">Reference proteome</keyword>
<evidence type="ECO:0000313" key="1">
    <source>
        <dbReference type="EMBL" id="EAU00354.1"/>
    </source>
</evidence>
<gene>
    <name evidence="1" type="ORF">CCV52592_0024</name>
</gene>
<dbReference type="AlphaFoldDB" id="A7H0T5"/>
<sequence>MKAIIYQDNGKFILLMPSNEAIQTIGLDEIIKRDIPKNTKYEIVDDNGINNYLKTLEPNLDELKQAKLSELASWVRSVGDDNKINLKGFGVINGGYRPLLNVEALINDYDAMKESERVFRMHDNSFTPVSKQQLLDIQTAIGRAGRLFYKKKWLYETQISAAKNKEELDGVVFDDLVEVDLSSVES</sequence>
<reference evidence="1" key="1">
    <citation type="submission" date="2016-07" db="EMBL/GenBank/DDBJ databases">
        <title>Comparative genomics of the Campylobacter concisus group.</title>
        <authorList>
            <person name="Miller W.G."/>
            <person name="Yee E."/>
            <person name="Chapman M.H."/>
            <person name="Huynh S."/>
            <person name="Bono J.L."/>
            <person name="On S.L.W."/>
            <person name="StLeger J."/>
            <person name="Foster G."/>
            <person name="Parker C.T."/>
        </authorList>
    </citation>
    <scope>NUCLEOTIDE SEQUENCE</scope>
    <source>
        <strain evidence="1">525.92</strain>
    </source>
</reference>
<dbReference type="Proteomes" id="UP000006380">
    <property type="component" value="Chromosome"/>
</dbReference>
<dbReference type="STRING" id="360105.CCV52592_0024"/>
<name>A7H0T5_CAMC5</name>